<dbReference type="SUPFAM" id="SSF52266">
    <property type="entry name" value="SGNH hydrolase"/>
    <property type="match status" value="1"/>
</dbReference>
<dbReference type="InterPro" id="IPR036514">
    <property type="entry name" value="SGNH_hydro_sf"/>
</dbReference>
<reference evidence="1 2" key="1">
    <citation type="submission" date="2019-05" db="EMBL/GenBank/DDBJ databases">
        <authorList>
            <person name="Qu J.-H."/>
        </authorList>
    </citation>
    <scope>NUCLEOTIDE SEQUENCE [LARGE SCALE GENOMIC DNA]</scope>
    <source>
        <strain evidence="1 2">NS28</strain>
    </source>
</reference>
<comment type="caution">
    <text evidence="1">The sequence shown here is derived from an EMBL/GenBank/DDBJ whole genome shotgun (WGS) entry which is preliminary data.</text>
</comment>
<dbReference type="EMBL" id="VBSN01000049">
    <property type="protein sequence ID" value="KAA6438495.1"/>
    <property type="molecule type" value="Genomic_DNA"/>
</dbReference>
<keyword evidence="2" id="KW-1185">Reference proteome</keyword>
<proteinExistence type="predicted"/>
<dbReference type="Proteomes" id="UP000323994">
    <property type="component" value="Unassembled WGS sequence"/>
</dbReference>
<gene>
    <name evidence="1" type="ORF">FEM33_17565</name>
</gene>
<dbReference type="AlphaFoldDB" id="A0A5M8QQN6"/>
<protein>
    <recommendedName>
        <fullName evidence="3">SGNH/GDSL hydrolase family protein</fullName>
    </recommendedName>
</protein>
<dbReference type="OrthoDB" id="869432at2"/>
<organism evidence="1 2">
    <name type="scientific">Dyadobacter flavalbus</name>
    <dbReference type="NCBI Taxonomy" id="2579942"/>
    <lineage>
        <taxon>Bacteria</taxon>
        <taxon>Pseudomonadati</taxon>
        <taxon>Bacteroidota</taxon>
        <taxon>Cytophagia</taxon>
        <taxon>Cytophagales</taxon>
        <taxon>Spirosomataceae</taxon>
        <taxon>Dyadobacter</taxon>
    </lineage>
</organism>
<sequence>METGKQKKAFKQFLIKLTLFGLIIFLLDYAVGTGLKTLYFKAKEGKFYDQTYAFESTKADLLIIGSSKATHHYVSQKIEDSLQISTYNAGGEGAHFLHQCALMKSIFKRYHPKVIIWDYYSGLKNDPVTYFQLSAILPHYEDHDEIRPIVNLRSPFEKYKMLSKIYPYNSTIIYSFNRVMNFYKNPHKGKTVKGFIPLRKTWEHKIVKYRRKELSPLDSNCIAEYKSIIQYCKSNNIELYMVNSPLYRYFINKPNYDIVAREIADKENVPFLDYSEDTTFINNNEYFSDPIHLNVKGARVFTNKLISEIKKRQTVATLPEDKNYSVYN</sequence>
<dbReference type="RefSeq" id="WP_139013297.1">
    <property type="nucleotide sequence ID" value="NZ_VBSN01000049.1"/>
</dbReference>
<evidence type="ECO:0000313" key="1">
    <source>
        <dbReference type="EMBL" id="KAA6438495.1"/>
    </source>
</evidence>
<name>A0A5M8QQN6_9BACT</name>
<dbReference type="GO" id="GO:0016788">
    <property type="term" value="F:hydrolase activity, acting on ester bonds"/>
    <property type="evidence" value="ECO:0007669"/>
    <property type="project" value="UniProtKB-ARBA"/>
</dbReference>
<dbReference type="Gene3D" id="3.40.50.1110">
    <property type="entry name" value="SGNH hydrolase"/>
    <property type="match status" value="1"/>
</dbReference>
<accession>A0A5M8QQN6</accession>
<evidence type="ECO:0000313" key="2">
    <source>
        <dbReference type="Proteomes" id="UP000323994"/>
    </source>
</evidence>
<evidence type="ECO:0008006" key="3">
    <source>
        <dbReference type="Google" id="ProtNLM"/>
    </source>
</evidence>